<organism evidence="9 11">
    <name type="scientific">Adineta steineri</name>
    <dbReference type="NCBI Taxonomy" id="433720"/>
    <lineage>
        <taxon>Eukaryota</taxon>
        <taxon>Metazoa</taxon>
        <taxon>Spiralia</taxon>
        <taxon>Gnathifera</taxon>
        <taxon>Rotifera</taxon>
        <taxon>Eurotatoria</taxon>
        <taxon>Bdelloidea</taxon>
        <taxon>Adinetida</taxon>
        <taxon>Adinetidae</taxon>
        <taxon>Adineta</taxon>
    </lineage>
</organism>
<dbReference type="AlphaFoldDB" id="A0A814DYB3"/>
<reference evidence="9" key="1">
    <citation type="submission" date="2021-02" db="EMBL/GenBank/DDBJ databases">
        <authorList>
            <person name="Nowell W R."/>
        </authorList>
    </citation>
    <scope>NUCLEOTIDE SEQUENCE</scope>
</reference>
<dbReference type="Gene3D" id="1.10.720.40">
    <property type="match status" value="1"/>
</dbReference>
<sequence>MTLTDQQLRQELISYGEIVPPITNRNREQLRTQLEVLRSQKRTTRTAAASPVRTRSTASPSRSNASINSPSRTRAAASPVRSHASTDSPSRVRATASPLRTRSTVTNTSVTAVTKTRSKQTPKLIELSDSDTESAATTALTSRSASAGKTAPNIQTRSIALRGDNKSPTNGAANTGHATNDVEQSIARHRREIKQLLDSARDRNQAVNTSMSSLRSGQKRESPVHRKSPSPSSKSHNYRHSSKSDDDHDSKVKKSPKSDSDSKAKHSPKSDSEHKKKSSPVKHARKPIQSFWKKYVNLIKNLFKMLLVSSVLLGGTIFFLQKGDFIPSEQGISCSVKNATTCEDMTPVIAAVRKQLQVRTGEVECGFRPKSDVIVPRAEIEKNLNEKGLKFNLGNEERWNALIKYIQTKPLHDIVLWTENNHQTNETAHVRKLSTKEAVRSITCRARQDIHKVSKNTGLLTLLGLTGLIPLVWYFLKPRKSHDEHDEHETTYKDYFKKATNLLQEQYEKHIQDPHAQPWVAINHIRDKIIPEGEQERLKHVWERVKNQIAKQDTRIREELHEIDGKKSDVWRWIKSTVSSPIKSKSPSKDAIEENDNHPASDVGLTECLKLRNCFRSDNYADDNEIDDVIDGIQNRCANIKRIEHIGIHSVYVYLKFSSKEAAAQGYHLLNNWNYHNRAINVKYIRLNRYHEHFPEAKNISTNH</sequence>
<feature type="compositionally biased region" description="Low complexity" evidence="7">
    <location>
        <begin position="133"/>
        <end position="147"/>
    </location>
</feature>
<dbReference type="InterPro" id="IPR041885">
    <property type="entry name" value="MAN1_winged_helix_dom"/>
</dbReference>
<feature type="compositionally biased region" description="Basic residues" evidence="7">
    <location>
        <begin position="275"/>
        <end position="285"/>
    </location>
</feature>
<dbReference type="EMBL" id="CAJOAY010000022">
    <property type="protein sequence ID" value="CAF3491769.1"/>
    <property type="molecule type" value="Genomic_DNA"/>
</dbReference>
<dbReference type="Gene3D" id="3.30.70.330">
    <property type="match status" value="1"/>
</dbReference>
<protein>
    <recommendedName>
        <fullName evidence="8">LEM domain-containing protein</fullName>
    </recommendedName>
</protein>
<dbReference type="InterPro" id="IPR035979">
    <property type="entry name" value="RBD_domain_sf"/>
</dbReference>
<keyword evidence="4" id="KW-1133">Transmembrane helix</keyword>
<dbReference type="InterPro" id="IPR003887">
    <property type="entry name" value="LEM_dom"/>
</dbReference>
<keyword evidence="5" id="KW-0472">Membrane</keyword>
<dbReference type="GO" id="GO:0006998">
    <property type="term" value="P:nuclear envelope organization"/>
    <property type="evidence" value="ECO:0007669"/>
    <property type="project" value="TreeGrafter"/>
</dbReference>
<comment type="caution">
    <text evidence="9">The sequence shown here is derived from an EMBL/GenBank/DDBJ whole genome shotgun (WGS) entry which is preliminary data.</text>
</comment>
<dbReference type="Proteomes" id="UP000663891">
    <property type="component" value="Unassembled WGS sequence"/>
</dbReference>
<feature type="region of interest" description="Disordered" evidence="7">
    <location>
        <begin position="198"/>
        <end position="285"/>
    </location>
</feature>
<gene>
    <name evidence="10" type="ORF">OKA104_LOCUS970</name>
    <name evidence="9" type="ORF">VCS650_LOCUS12542</name>
</gene>
<dbReference type="Pfam" id="PF09402">
    <property type="entry name" value="MSC"/>
    <property type="match status" value="1"/>
</dbReference>
<dbReference type="GO" id="GO:0030514">
    <property type="term" value="P:negative regulation of BMP signaling pathway"/>
    <property type="evidence" value="ECO:0007669"/>
    <property type="project" value="TreeGrafter"/>
</dbReference>
<feature type="region of interest" description="Disordered" evidence="7">
    <location>
        <begin position="38"/>
        <end position="183"/>
    </location>
</feature>
<feature type="compositionally biased region" description="Basic and acidic residues" evidence="7">
    <location>
        <begin position="242"/>
        <end position="274"/>
    </location>
</feature>
<evidence type="ECO:0000256" key="2">
    <source>
        <dbReference type="ARBA" id="ARBA00022553"/>
    </source>
</evidence>
<evidence type="ECO:0000313" key="11">
    <source>
        <dbReference type="Proteomes" id="UP000663891"/>
    </source>
</evidence>
<dbReference type="InterPro" id="IPR011015">
    <property type="entry name" value="LEM/LEM-like_dom_sf"/>
</dbReference>
<keyword evidence="6" id="KW-0539">Nucleus</keyword>
<evidence type="ECO:0000256" key="4">
    <source>
        <dbReference type="ARBA" id="ARBA00022989"/>
    </source>
</evidence>
<evidence type="ECO:0000313" key="9">
    <source>
        <dbReference type="EMBL" id="CAF0959887.1"/>
    </source>
</evidence>
<dbReference type="SUPFAM" id="SSF54928">
    <property type="entry name" value="RNA-binding domain, RBD"/>
    <property type="match status" value="1"/>
</dbReference>
<comment type="subcellular location">
    <subcellularLocation>
        <location evidence="1">Nucleus inner membrane</location>
        <topology evidence="1">Multi-pass membrane protein</topology>
    </subcellularLocation>
</comment>
<dbReference type="PROSITE" id="PS50954">
    <property type="entry name" value="LEM"/>
    <property type="match status" value="1"/>
</dbReference>
<name>A0A814DYB3_9BILA</name>
<dbReference type="EMBL" id="CAJNON010000097">
    <property type="protein sequence ID" value="CAF0959887.1"/>
    <property type="molecule type" value="Genomic_DNA"/>
</dbReference>
<dbReference type="OrthoDB" id="118234at2759"/>
<feature type="compositionally biased region" description="Polar residues" evidence="7">
    <location>
        <begin position="53"/>
        <end position="72"/>
    </location>
</feature>
<feature type="compositionally biased region" description="Low complexity" evidence="7">
    <location>
        <begin position="100"/>
        <end position="115"/>
    </location>
</feature>
<feature type="compositionally biased region" description="Polar residues" evidence="7">
    <location>
        <begin position="166"/>
        <end position="183"/>
    </location>
</feature>
<dbReference type="GO" id="GO:0005637">
    <property type="term" value="C:nuclear inner membrane"/>
    <property type="evidence" value="ECO:0007669"/>
    <property type="project" value="UniProtKB-SubCell"/>
</dbReference>
<keyword evidence="2" id="KW-0597">Phosphoprotein</keyword>
<dbReference type="GO" id="GO:0031490">
    <property type="term" value="F:chromatin DNA binding"/>
    <property type="evidence" value="ECO:0007669"/>
    <property type="project" value="TreeGrafter"/>
</dbReference>
<evidence type="ECO:0000313" key="10">
    <source>
        <dbReference type="EMBL" id="CAF3491769.1"/>
    </source>
</evidence>
<evidence type="ECO:0000256" key="1">
    <source>
        <dbReference type="ARBA" id="ARBA00004473"/>
    </source>
</evidence>
<feature type="compositionally biased region" description="Polar residues" evidence="7">
    <location>
        <begin position="205"/>
        <end position="216"/>
    </location>
</feature>
<accession>A0A814DYB3</accession>
<evidence type="ECO:0000256" key="5">
    <source>
        <dbReference type="ARBA" id="ARBA00023136"/>
    </source>
</evidence>
<dbReference type="CDD" id="cd12934">
    <property type="entry name" value="LEM"/>
    <property type="match status" value="1"/>
</dbReference>
<dbReference type="PANTHER" id="PTHR13428:SF12">
    <property type="entry name" value="INNER NUCLEAR MEMBRANE PROTEIN MAN1"/>
    <property type="match status" value="1"/>
</dbReference>
<dbReference type="InterPro" id="IPR018996">
    <property type="entry name" value="Man1/Src1-like_C"/>
</dbReference>
<keyword evidence="3" id="KW-0812">Transmembrane</keyword>
<proteinExistence type="predicted"/>
<dbReference type="PANTHER" id="PTHR13428">
    <property type="entry name" value="INNER NUCLEAR MEMBRANE PROTEIN MAN1 LEM DOMAIN CONTAINING PROTEIN"/>
    <property type="match status" value="1"/>
</dbReference>
<evidence type="ECO:0000256" key="7">
    <source>
        <dbReference type="SAM" id="MobiDB-lite"/>
    </source>
</evidence>
<dbReference type="InterPro" id="IPR012677">
    <property type="entry name" value="Nucleotide-bd_a/b_plait_sf"/>
</dbReference>
<dbReference type="Gene3D" id="1.10.10.1180">
    <property type="entry name" value="MAN1, winged-helix domain"/>
    <property type="match status" value="1"/>
</dbReference>
<evidence type="ECO:0000259" key="8">
    <source>
        <dbReference type="PROSITE" id="PS50954"/>
    </source>
</evidence>
<evidence type="ECO:0000256" key="6">
    <source>
        <dbReference type="ARBA" id="ARBA00023242"/>
    </source>
</evidence>
<feature type="domain" description="LEM" evidence="8">
    <location>
        <begin position="1"/>
        <end position="41"/>
    </location>
</feature>
<dbReference type="InterPro" id="IPR052277">
    <property type="entry name" value="INM_ESCRT-Associated"/>
</dbReference>
<evidence type="ECO:0000256" key="3">
    <source>
        <dbReference type="ARBA" id="ARBA00022692"/>
    </source>
</evidence>
<dbReference type="Proteomes" id="UP000663881">
    <property type="component" value="Unassembled WGS sequence"/>
</dbReference>